<evidence type="ECO:0000313" key="2">
    <source>
        <dbReference type="Proteomes" id="UP000654345"/>
    </source>
</evidence>
<dbReference type="Proteomes" id="UP000654345">
    <property type="component" value="Unassembled WGS sequence"/>
</dbReference>
<comment type="caution">
    <text evidence="1">The sequence shown here is derived from an EMBL/GenBank/DDBJ whole genome shotgun (WGS) entry which is preliminary data.</text>
</comment>
<name>A0ABQ3USX4_9CHLR</name>
<protein>
    <submittedName>
        <fullName evidence="1">Uncharacterized protein</fullName>
    </submittedName>
</protein>
<dbReference type="EMBL" id="BNJG01000002">
    <property type="protein sequence ID" value="GHO55881.1"/>
    <property type="molecule type" value="Genomic_DNA"/>
</dbReference>
<proteinExistence type="predicted"/>
<gene>
    <name evidence="1" type="ORF">KSB_43560</name>
</gene>
<sequence length="110" mass="12573">MQMGKSPYNLLAPRQCEGCGNTFQPQRRDQAYHSQAVNFEENGFTVVRGPDLLWGRMWVRAIVRFARTHILPQSAEGEDSYVRRASAKHEIAMNGLGNVLRSGHERCNLW</sequence>
<reference evidence="1 2" key="1">
    <citation type="journal article" date="2021" name="Int. J. Syst. Evol. Microbiol.">
        <title>Reticulibacter mediterranei gen. nov., sp. nov., within the new family Reticulibacteraceae fam. nov., and Ktedonospora formicarum gen. nov., sp. nov., Ktedonobacter robiniae sp. nov., Dictyobacter formicarum sp. nov. and Dictyobacter arantiisoli sp. nov., belonging to the class Ktedonobacteria.</title>
        <authorList>
            <person name="Yabe S."/>
            <person name="Zheng Y."/>
            <person name="Wang C.M."/>
            <person name="Sakai Y."/>
            <person name="Abe K."/>
            <person name="Yokota A."/>
            <person name="Donadio S."/>
            <person name="Cavaletti L."/>
            <person name="Monciardini P."/>
        </authorList>
    </citation>
    <scope>NUCLEOTIDE SEQUENCE [LARGE SCALE GENOMIC DNA]</scope>
    <source>
        <strain evidence="1 2">SOSP1-30</strain>
    </source>
</reference>
<keyword evidence="2" id="KW-1185">Reference proteome</keyword>
<organism evidence="1 2">
    <name type="scientific">Ktedonobacter robiniae</name>
    <dbReference type="NCBI Taxonomy" id="2778365"/>
    <lineage>
        <taxon>Bacteria</taxon>
        <taxon>Bacillati</taxon>
        <taxon>Chloroflexota</taxon>
        <taxon>Ktedonobacteria</taxon>
        <taxon>Ktedonobacterales</taxon>
        <taxon>Ktedonobacteraceae</taxon>
        <taxon>Ktedonobacter</taxon>
    </lineage>
</organism>
<accession>A0ABQ3USX4</accession>
<evidence type="ECO:0000313" key="1">
    <source>
        <dbReference type="EMBL" id="GHO55881.1"/>
    </source>
</evidence>